<evidence type="ECO:0000313" key="1">
    <source>
        <dbReference type="EMBL" id="PCR99002.1"/>
    </source>
</evidence>
<organism evidence="1 2">
    <name type="scientific">Lactococcus fujiensis JCM 16395</name>
    <dbReference type="NCBI Taxonomy" id="1291764"/>
    <lineage>
        <taxon>Bacteria</taxon>
        <taxon>Bacillati</taxon>
        <taxon>Bacillota</taxon>
        <taxon>Bacilli</taxon>
        <taxon>Lactobacillales</taxon>
        <taxon>Streptococcaceae</taxon>
        <taxon>Lactococcus</taxon>
    </lineage>
</organism>
<comment type="caution">
    <text evidence="1">The sequence shown here is derived from an EMBL/GenBank/DDBJ whole genome shotgun (WGS) entry which is preliminary data.</text>
</comment>
<reference evidence="1 2" key="1">
    <citation type="submission" date="2014-12" db="EMBL/GenBank/DDBJ databases">
        <title>Draft genome sequences of 10 type strains of Lactococcus.</title>
        <authorList>
            <person name="Sun Z."/>
            <person name="Zhong Z."/>
            <person name="Liu W."/>
            <person name="Zhang W."/>
            <person name="Zhang H."/>
        </authorList>
    </citation>
    <scope>NUCLEOTIDE SEQUENCE [LARGE SCALE GENOMIC DNA]</scope>
    <source>
        <strain evidence="1 2">JCM 16395</strain>
    </source>
</reference>
<dbReference type="Proteomes" id="UP000218181">
    <property type="component" value="Unassembled WGS sequence"/>
</dbReference>
<dbReference type="RefSeq" id="WP_096819005.1">
    <property type="nucleotide sequence ID" value="NZ_JXJU01000015.1"/>
</dbReference>
<dbReference type="STRING" id="1291764.GCA_001311235_01712"/>
<dbReference type="EMBL" id="JXJU01000015">
    <property type="protein sequence ID" value="PCR99002.1"/>
    <property type="molecule type" value="Genomic_DNA"/>
</dbReference>
<protein>
    <submittedName>
        <fullName evidence="1">Uncharacterized protein</fullName>
    </submittedName>
</protein>
<proteinExistence type="predicted"/>
<name>A0A2A5RIP0_9LACT</name>
<sequence>MEIKTASENYTYEIVTNNVATVGANANIDSQGLASINFNVRNTTAFFGDKSSREAMHTLLDTIIDKAEANFNALPTE</sequence>
<gene>
    <name evidence="1" type="ORF">RT41_GL000572</name>
</gene>
<accession>A0A2A5RIP0</accession>
<evidence type="ECO:0000313" key="2">
    <source>
        <dbReference type="Proteomes" id="UP000218181"/>
    </source>
</evidence>
<keyword evidence="2" id="KW-1185">Reference proteome</keyword>
<dbReference type="AlphaFoldDB" id="A0A2A5RIP0"/>